<dbReference type="Gramene" id="OPUNC04G01860.1">
    <property type="protein sequence ID" value="OPUNC04G01860.1"/>
    <property type="gene ID" value="OPUNC04G01860"/>
</dbReference>
<reference evidence="1" key="1">
    <citation type="submission" date="2015-04" db="UniProtKB">
        <authorList>
            <consortium name="EnsemblPlants"/>
        </authorList>
    </citation>
    <scope>IDENTIFICATION</scope>
</reference>
<reference evidence="1" key="2">
    <citation type="submission" date="2018-05" db="EMBL/GenBank/DDBJ databases">
        <title>OpunRS2 (Oryza punctata Reference Sequence Version 2).</title>
        <authorList>
            <person name="Zhang J."/>
            <person name="Kudrna D."/>
            <person name="Lee S."/>
            <person name="Talag J."/>
            <person name="Welchert J."/>
            <person name="Wing R.A."/>
        </authorList>
    </citation>
    <scope>NUCLEOTIDE SEQUENCE [LARGE SCALE GENOMIC DNA]</scope>
</reference>
<keyword evidence="2" id="KW-1185">Reference proteome</keyword>
<dbReference type="HOGENOM" id="CLU_2337257_0_0_1"/>
<protein>
    <submittedName>
        <fullName evidence="1">Uncharacterized protein</fullName>
    </submittedName>
</protein>
<sequence>MGGWPRAAAERRDAEICWAGIPGPTTHVTRTSSRSAADESGDSACKLRQQAAIASNYHTVSSNQSHPDWKFYKPVRVEVNNIVMTADWLNQTSLFVND</sequence>
<name>A0A0E0KMJ7_ORYPU</name>
<evidence type="ECO:0000313" key="2">
    <source>
        <dbReference type="Proteomes" id="UP000026962"/>
    </source>
</evidence>
<organism evidence="1">
    <name type="scientific">Oryza punctata</name>
    <name type="common">Red rice</name>
    <dbReference type="NCBI Taxonomy" id="4537"/>
    <lineage>
        <taxon>Eukaryota</taxon>
        <taxon>Viridiplantae</taxon>
        <taxon>Streptophyta</taxon>
        <taxon>Embryophyta</taxon>
        <taxon>Tracheophyta</taxon>
        <taxon>Spermatophyta</taxon>
        <taxon>Magnoliopsida</taxon>
        <taxon>Liliopsida</taxon>
        <taxon>Poales</taxon>
        <taxon>Poaceae</taxon>
        <taxon>BOP clade</taxon>
        <taxon>Oryzoideae</taxon>
        <taxon>Oryzeae</taxon>
        <taxon>Oryzinae</taxon>
        <taxon>Oryza</taxon>
    </lineage>
</organism>
<dbReference type="Proteomes" id="UP000026962">
    <property type="component" value="Chromosome 4"/>
</dbReference>
<dbReference type="AlphaFoldDB" id="A0A0E0KMJ7"/>
<dbReference type="EnsemblPlants" id="OPUNC04G01860.1">
    <property type="protein sequence ID" value="OPUNC04G01860.1"/>
    <property type="gene ID" value="OPUNC04G01860"/>
</dbReference>
<evidence type="ECO:0000313" key="1">
    <source>
        <dbReference type="EnsemblPlants" id="OPUNC04G01860.1"/>
    </source>
</evidence>
<accession>A0A0E0KMJ7</accession>
<proteinExistence type="predicted"/>